<protein>
    <submittedName>
        <fullName evidence="1">Uncharacterized protein</fullName>
    </submittedName>
</protein>
<sequence length="219" mass="24175">MQAILVIRVYALLNRSKKVLVFLTISYALQTIATFVMSGLLSNKQALHEYVSPAIDSVTQNVNTNDPSGFWPCIRAMIVLPVAFDTILLFFALWAFIGHALEAKKLHGGWSINVLVRTLMADHLVHFFCNLTWLSLNLSVTYTSEFNGFSALFSGGFNIFTALVVAFGPRMVISLRATENKTRRGGVILGGNLSTIQSGVRAAYPVREGYGDRRQVPSD</sequence>
<evidence type="ECO:0000313" key="2">
    <source>
        <dbReference type="Proteomes" id="UP000790377"/>
    </source>
</evidence>
<gene>
    <name evidence="1" type="ORF">BJ138DRAFT_1158473</name>
</gene>
<name>A0ACB8A4Q4_9AGAM</name>
<accession>A0ACB8A4Q4</accession>
<proteinExistence type="predicted"/>
<reference evidence="1" key="1">
    <citation type="journal article" date="2021" name="New Phytol.">
        <title>Evolutionary innovations through gain and loss of genes in the ectomycorrhizal Boletales.</title>
        <authorList>
            <person name="Wu G."/>
            <person name="Miyauchi S."/>
            <person name="Morin E."/>
            <person name="Kuo A."/>
            <person name="Drula E."/>
            <person name="Varga T."/>
            <person name="Kohler A."/>
            <person name="Feng B."/>
            <person name="Cao Y."/>
            <person name="Lipzen A."/>
            <person name="Daum C."/>
            <person name="Hundley H."/>
            <person name="Pangilinan J."/>
            <person name="Johnson J."/>
            <person name="Barry K."/>
            <person name="LaButti K."/>
            <person name="Ng V."/>
            <person name="Ahrendt S."/>
            <person name="Min B."/>
            <person name="Choi I.G."/>
            <person name="Park H."/>
            <person name="Plett J.M."/>
            <person name="Magnuson J."/>
            <person name="Spatafora J.W."/>
            <person name="Nagy L.G."/>
            <person name="Henrissat B."/>
            <person name="Grigoriev I.V."/>
            <person name="Yang Z.L."/>
            <person name="Xu J."/>
            <person name="Martin F.M."/>
        </authorList>
    </citation>
    <scope>NUCLEOTIDE SEQUENCE</scope>
    <source>
        <strain evidence="1">ATCC 28755</strain>
    </source>
</reference>
<dbReference type="EMBL" id="MU267848">
    <property type="protein sequence ID" value="KAH7908078.1"/>
    <property type="molecule type" value="Genomic_DNA"/>
</dbReference>
<organism evidence="1 2">
    <name type="scientific">Hygrophoropsis aurantiaca</name>
    <dbReference type="NCBI Taxonomy" id="72124"/>
    <lineage>
        <taxon>Eukaryota</taxon>
        <taxon>Fungi</taxon>
        <taxon>Dikarya</taxon>
        <taxon>Basidiomycota</taxon>
        <taxon>Agaricomycotina</taxon>
        <taxon>Agaricomycetes</taxon>
        <taxon>Agaricomycetidae</taxon>
        <taxon>Boletales</taxon>
        <taxon>Coniophorineae</taxon>
        <taxon>Hygrophoropsidaceae</taxon>
        <taxon>Hygrophoropsis</taxon>
    </lineage>
</organism>
<comment type="caution">
    <text evidence="1">The sequence shown here is derived from an EMBL/GenBank/DDBJ whole genome shotgun (WGS) entry which is preliminary data.</text>
</comment>
<keyword evidence="2" id="KW-1185">Reference proteome</keyword>
<evidence type="ECO:0000313" key="1">
    <source>
        <dbReference type="EMBL" id="KAH7908078.1"/>
    </source>
</evidence>
<dbReference type="Proteomes" id="UP000790377">
    <property type="component" value="Unassembled WGS sequence"/>
</dbReference>